<dbReference type="PANTHER" id="PTHR43236">
    <property type="entry name" value="ANTITOXIN HIGA1"/>
    <property type="match status" value="1"/>
</dbReference>
<evidence type="ECO:0000313" key="4">
    <source>
        <dbReference type="Proteomes" id="UP000001683"/>
    </source>
</evidence>
<dbReference type="InterPro" id="IPR001387">
    <property type="entry name" value="Cro/C1-type_HTH"/>
</dbReference>
<dbReference type="CDD" id="cd00093">
    <property type="entry name" value="HTH_XRE"/>
    <property type="match status" value="1"/>
</dbReference>
<protein>
    <recommendedName>
        <fullName evidence="2">HTH cro/C1-type domain-containing protein</fullName>
    </recommendedName>
</protein>
<proteinExistence type="inferred from homology"/>
<dbReference type="InParanoid" id="B2A1E1"/>
<dbReference type="HOGENOM" id="CLU_057454_1_0_9"/>
<dbReference type="InterPro" id="IPR010359">
    <property type="entry name" value="IrrE_HExxH"/>
</dbReference>
<evidence type="ECO:0000313" key="3">
    <source>
        <dbReference type="EMBL" id="ACB86079.1"/>
    </source>
</evidence>
<evidence type="ECO:0000259" key="2">
    <source>
        <dbReference type="PROSITE" id="PS50943"/>
    </source>
</evidence>
<dbReference type="Proteomes" id="UP000001683">
    <property type="component" value="Chromosome"/>
</dbReference>
<dbReference type="SUPFAM" id="SSF47413">
    <property type="entry name" value="lambda repressor-like DNA-binding domains"/>
    <property type="match status" value="1"/>
</dbReference>
<organism evidence="3 4">
    <name type="scientific">Natranaerobius thermophilus (strain ATCC BAA-1301 / DSM 18059 / JW/NM-WN-LF)</name>
    <dbReference type="NCBI Taxonomy" id="457570"/>
    <lineage>
        <taxon>Bacteria</taxon>
        <taxon>Bacillati</taxon>
        <taxon>Bacillota</taxon>
        <taxon>Clostridia</taxon>
        <taxon>Natranaerobiales</taxon>
        <taxon>Natranaerobiaceae</taxon>
        <taxon>Natranaerobius</taxon>
    </lineage>
</organism>
<dbReference type="SMART" id="SM00530">
    <property type="entry name" value="HTH_XRE"/>
    <property type="match status" value="1"/>
</dbReference>
<dbReference type="Gene3D" id="1.10.260.40">
    <property type="entry name" value="lambda repressor-like DNA-binding domains"/>
    <property type="match status" value="1"/>
</dbReference>
<dbReference type="KEGG" id="nth:Nther_2518"/>
<dbReference type="PANTHER" id="PTHR43236:SF2">
    <property type="entry name" value="BLL0069 PROTEIN"/>
    <property type="match status" value="1"/>
</dbReference>
<dbReference type="AlphaFoldDB" id="B2A1E1"/>
<dbReference type="PROSITE" id="PS50943">
    <property type="entry name" value="HTH_CROC1"/>
    <property type="match status" value="1"/>
</dbReference>
<gene>
    <name evidence="3" type="ordered locus">Nther_2518</name>
</gene>
<dbReference type="OrthoDB" id="9796786at2"/>
<name>B2A1E1_NATTJ</name>
<dbReference type="GO" id="GO:0003677">
    <property type="term" value="F:DNA binding"/>
    <property type="evidence" value="ECO:0007669"/>
    <property type="project" value="InterPro"/>
</dbReference>
<comment type="similarity">
    <text evidence="1">Belongs to the short-chain fatty acyl-CoA assimilation regulator (ScfR) family.</text>
</comment>
<dbReference type="Gene3D" id="1.10.10.2910">
    <property type="match status" value="1"/>
</dbReference>
<dbReference type="eggNOG" id="COG2856">
    <property type="taxonomic scope" value="Bacteria"/>
</dbReference>
<dbReference type="InterPro" id="IPR010982">
    <property type="entry name" value="Lambda_DNA-bd_dom_sf"/>
</dbReference>
<dbReference type="EMBL" id="CP001034">
    <property type="protein sequence ID" value="ACB86079.1"/>
    <property type="molecule type" value="Genomic_DNA"/>
</dbReference>
<reference evidence="3 4" key="2">
    <citation type="journal article" date="2011" name="J. Bacteriol.">
        <title>Complete genome sequence of the anaerobic, halophilic alkalithermophile Natranaerobius thermophilus JW/NM-WN-LF.</title>
        <authorList>
            <person name="Zhao B."/>
            <person name="Mesbah N.M."/>
            <person name="Dalin E."/>
            <person name="Goodwin L."/>
            <person name="Nolan M."/>
            <person name="Pitluck S."/>
            <person name="Chertkov O."/>
            <person name="Brettin T.S."/>
            <person name="Han J."/>
            <person name="Larimer F.W."/>
            <person name="Land M.L."/>
            <person name="Hauser L."/>
            <person name="Kyrpides N."/>
            <person name="Wiegel J."/>
        </authorList>
    </citation>
    <scope>NUCLEOTIDE SEQUENCE [LARGE SCALE GENOMIC DNA]</scope>
    <source>
        <strain evidence="4">ATCC BAA-1301 / DSM 18059 / JW/NM-WN-LF</strain>
    </source>
</reference>
<dbReference type="Pfam" id="PF01381">
    <property type="entry name" value="HTH_3"/>
    <property type="match status" value="1"/>
</dbReference>
<dbReference type="RefSeq" id="WP_012448923.1">
    <property type="nucleotide sequence ID" value="NC_010718.1"/>
</dbReference>
<reference evidence="3 4" key="1">
    <citation type="submission" date="2008-04" db="EMBL/GenBank/DDBJ databases">
        <title>Complete sequence of chromosome of Natranaerobius thermophilus JW/NM-WN-LF.</title>
        <authorList>
            <consortium name="US DOE Joint Genome Institute"/>
            <person name="Copeland A."/>
            <person name="Lucas S."/>
            <person name="Lapidus A."/>
            <person name="Glavina del Rio T."/>
            <person name="Dalin E."/>
            <person name="Tice H."/>
            <person name="Bruce D."/>
            <person name="Goodwin L."/>
            <person name="Pitluck S."/>
            <person name="Chertkov O."/>
            <person name="Brettin T."/>
            <person name="Detter J.C."/>
            <person name="Han C."/>
            <person name="Kuske C.R."/>
            <person name="Schmutz J."/>
            <person name="Larimer F."/>
            <person name="Land M."/>
            <person name="Hauser L."/>
            <person name="Kyrpides N."/>
            <person name="Lykidis A."/>
            <person name="Mesbah N.M."/>
            <person name="Wiegel J."/>
        </authorList>
    </citation>
    <scope>NUCLEOTIDE SEQUENCE [LARGE SCALE GENOMIC DNA]</scope>
    <source>
        <strain evidence="4">ATCC BAA-1301 / DSM 18059 / JW/NM-WN-LF</strain>
    </source>
</reference>
<evidence type="ECO:0000256" key="1">
    <source>
        <dbReference type="ARBA" id="ARBA00007227"/>
    </source>
</evidence>
<sequence>MASKNKAYINPEILKWAREEMNYDIDEAARKIGINSQKLIQWEAGQKMPTLRQLRLIAKLYKRPSAFFYLKDAPDATKPDLPDYRQLPDENLERTPQMSLQIRRAFERRETYIELLHYLGKSCPEFKFEIDSKISTTELALKIREQLGISIDDQFSWKDHYTALNSWIDLLEKQNILIFQTGELDLAEMRGLSISEQFLPIILINSKDSPRGRIFTLMHELVHIVIGQSGICDLDDNDSNDFEVFCNKVAGEILVPKQVLKNDLDSITDYRDPFQLEYLANRYMVSVEVILRRLLILNKITKNFYQKKREEYLETYKKSKSQGFLLPAKKVVRDNGKLYTDLIISAYRDDIISLRDVSNYLGNFKINHLPKVESQLYK</sequence>
<accession>B2A1E1</accession>
<dbReference type="eggNOG" id="COG1396">
    <property type="taxonomic scope" value="Bacteria"/>
</dbReference>
<feature type="domain" description="HTH cro/C1-type" evidence="2">
    <location>
        <begin position="14"/>
        <end position="68"/>
    </location>
</feature>
<keyword evidence="4" id="KW-1185">Reference proteome</keyword>
<dbReference type="Pfam" id="PF06114">
    <property type="entry name" value="Peptidase_M78"/>
    <property type="match status" value="1"/>
</dbReference>
<dbReference type="InterPro" id="IPR052345">
    <property type="entry name" value="Rad_response_metalloprotease"/>
</dbReference>
<dbReference type="STRING" id="457570.Nther_2518"/>